<dbReference type="Proteomes" id="UP000010469">
    <property type="component" value="Chromosome"/>
</dbReference>
<evidence type="ECO:0000256" key="1">
    <source>
        <dbReference type="ARBA" id="ARBA00022793"/>
    </source>
</evidence>
<sequence>MQTAYRVEDDYEKKPKVVGRHIYGNIKGCKNISLLSDEKGLINLLNKAGQEGNMTILDVKAWKIGEGVSAVAIVLESHITIHTWPEYRFATVDVYSCGSHTDPKKAFDYIVNELNPEDVEFGITDRSLE</sequence>
<accession>L0A8Y4</accession>
<evidence type="ECO:0000256" key="8">
    <source>
        <dbReference type="HAMAP-Rule" id="MF_00464"/>
    </source>
</evidence>
<dbReference type="InParanoid" id="L0A8Y4"/>
<comment type="subunit">
    <text evidence="8">Heterotetramer of two alpha and two beta chains arranged as a dimer of alpha/beta heterodimers.</text>
</comment>
<dbReference type="InterPro" id="IPR016067">
    <property type="entry name" value="S-AdoMet_deCO2ase_core"/>
</dbReference>
<dbReference type="eggNOG" id="arCOG00279">
    <property type="taxonomic scope" value="Archaea"/>
</dbReference>
<dbReference type="GO" id="GO:0005829">
    <property type="term" value="C:cytosol"/>
    <property type="evidence" value="ECO:0007669"/>
    <property type="project" value="TreeGrafter"/>
</dbReference>
<name>L0A8Y4_CALLD</name>
<evidence type="ECO:0000313" key="9">
    <source>
        <dbReference type="EMBL" id="AFZ70321.1"/>
    </source>
</evidence>
<evidence type="ECO:0000256" key="4">
    <source>
        <dbReference type="ARBA" id="ARBA00023145"/>
    </source>
</evidence>
<feature type="active site" description="Proton donor; for catalytic activity" evidence="8">
    <location>
        <position position="97"/>
    </location>
</feature>
<comment type="similarity">
    <text evidence="8">Belongs to the prokaryotic AdoMetDC family. Type 1 subfamily.</text>
</comment>
<evidence type="ECO:0000256" key="5">
    <source>
        <dbReference type="ARBA" id="ARBA00023239"/>
    </source>
</evidence>
<dbReference type="InterPro" id="IPR003826">
    <property type="entry name" value="AdoMetDC_fam_prok"/>
</dbReference>
<evidence type="ECO:0000256" key="2">
    <source>
        <dbReference type="ARBA" id="ARBA00022813"/>
    </source>
</evidence>
<dbReference type="HAMAP" id="MF_00464">
    <property type="entry name" value="AdoMetDC_1"/>
    <property type="match status" value="1"/>
</dbReference>
<feature type="chain" id="PRO_5023551084" description="S-adenosylmethionine decarboxylase beta chain" evidence="8">
    <location>
        <begin position="1"/>
        <end position="76"/>
    </location>
</feature>
<evidence type="ECO:0000256" key="6">
    <source>
        <dbReference type="ARBA" id="ARBA00023270"/>
    </source>
</evidence>
<keyword evidence="8" id="KW-0745">Spermidine biosynthesis</keyword>
<evidence type="ECO:0000256" key="3">
    <source>
        <dbReference type="ARBA" id="ARBA00023115"/>
    </source>
</evidence>
<gene>
    <name evidence="8" type="primary">speH</name>
    <name evidence="9" type="ordered locus">Calag_0562</name>
</gene>
<comment type="function">
    <text evidence="8">Catalyzes the decarboxylation of S-adenosylmethionine to S-adenosylmethioninamine (dcAdoMet), the propylamine donor required for the synthesis of the polyamines spermine and spermidine from the diamine putrescine.</text>
</comment>
<comment type="catalytic activity">
    <reaction evidence="8">
        <text>S-adenosyl-L-methionine + H(+) = S-adenosyl 3-(methylsulfanyl)propylamine + CO2</text>
        <dbReference type="Rhea" id="RHEA:15981"/>
        <dbReference type="ChEBI" id="CHEBI:15378"/>
        <dbReference type="ChEBI" id="CHEBI:16526"/>
        <dbReference type="ChEBI" id="CHEBI:57443"/>
        <dbReference type="ChEBI" id="CHEBI:59789"/>
        <dbReference type="EC" id="4.1.1.50"/>
    </reaction>
</comment>
<reference evidence="9 10" key="1">
    <citation type="submission" date="2012-03" db="EMBL/GenBank/DDBJ databases">
        <title>Complete genome of Caldisphaera lagunensis DSM 15908.</title>
        <authorList>
            <person name="Lucas S."/>
            <person name="Copeland A."/>
            <person name="Lapidus A."/>
            <person name="Glavina del Rio T."/>
            <person name="Dalin E."/>
            <person name="Tice H."/>
            <person name="Bruce D."/>
            <person name="Goodwin L."/>
            <person name="Pitluck S."/>
            <person name="Peters L."/>
            <person name="Mikhailova N."/>
            <person name="Teshima H."/>
            <person name="Kyrpides N."/>
            <person name="Mavromatis K."/>
            <person name="Ivanova N."/>
            <person name="Brettin T."/>
            <person name="Detter J.C."/>
            <person name="Han C."/>
            <person name="Larimer F."/>
            <person name="Land M."/>
            <person name="Hauser L."/>
            <person name="Markowitz V."/>
            <person name="Cheng J.-F."/>
            <person name="Hugenholtz P."/>
            <person name="Woyke T."/>
            <person name="Wu D."/>
            <person name="Spring S."/>
            <person name="Schroeder M."/>
            <person name="Brambilla E."/>
            <person name="Klenk H.-P."/>
            <person name="Eisen J.A."/>
        </authorList>
    </citation>
    <scope>NUCLEOTIDE SEQUENCE [LARGE SCALE GENOMIC DNA]</scope>
    <source>
        <strain evidence="10">DSM 15908 / JCM 11604 / IC-154</strain>
    </source>
</reference>
<dbReference type="Gene3D" id="3.60.90.10">
    <property type="entry name" value="S-adenosylmethionine decarboxylase"/>
    <property type="match status" value="1"/>
</dbReference>
<dbReference type="EMBL" id="CP003378">
    <property type="protein sequence ID" value="AFZ70321.1"/>
    <property type="molecule type" value="Genomic_DNA"/>
</dbReference>
<feature type="active site" description="Schiff-base intermediate with substrate; via pyruvic acid" evidence="8">
    <location>
        <position position="77"/>
    </location>
</feature>
<keyword evidence="1 8" id="KW-0210">Decarboxylase</keyword>
<feature type="modified residue" description="Pyruvic acid (Ser); by autocatalysis" evidence="8">
    <location>
        <position position="77"/>
    </location>
</feature>
<keyword evidence="2 8" id="KW-0068">Autocatalytic cleavage</keyword>
<comment type="PTM">
    <text evidence="8">Is synthesized initially as an inactive proenzyme. Formation of the active enzyme involves a self-maturation process in which the active site pyruvoyl group is generated from an internal serine residue via an autocatalytic post-translational modification. Two non-identical subunits are generated from the proenzyme in this reaction, and the pyruvate is formed at the N-terminus of the alpha chain, which is derived from the carboxyl end of the proenzyme. The post-translation cleavage follows an unusual pathway, termed non-hydrolytic serinolysis, in which the side chain hydroxyl group of the serine supplies its oxygen atom to form the C-terminus of the beta chain, while the remainder of the serine residue undergoes an oxidative deamination to produce ammonia and the pyruvoyl group blocking the N-terminus of the alpha chain.</text>
</comment>
<comment type="cofactor">
    <cofactor evidence="8">
        <name>pyruvate</name>
        <dbReference type="ChEBI" id="CHEBI:15361"/>
    </cofactor>
    <text evidence="8">Binds 1 pyruvoyl group covalently per subunit.</text>
</comment>
<comment type="pathway">
    <text evidence="8">Amine and polyamine biosynthesis; S-adenosylmethioninamine biosynthesis; S-adenosylmethioninamine from S-adenosyl-L-methionine: step 1/1.</text>
</comment>
<feature type="active site" description="Proton acceptor; for processing activity" evidence="8">
    <location>
        <position position="82"/>
    </location>
</feature>
<dbReference type="InterPro" id="IPR017716">
    <property type="entry name" value="S-AdoMet_deCOase_pro-enz"/>
</dbReference>
<dbReference type="Pfam" id="PF02675">
    <property type="entry name" value="AdoMet_dc"/>
    <property type="match status" value="1"/>
</dbReference>
<dbReference type="PANTHER" id="PTHR33866:SF2">
    <property type="entry name" value="S-ADENOSYLMETHIONINE DECARBOXYLASE PROENZYME"/>
    <property type="match status" value="1"/>
</dbReference>
<dbReference type="UniPathway" id="UPA00331">
    <property type="reaction ID" value="UER00451"/>
</dbReference>
<dbReference type="RefSeq" id="WP_015232219.1">
    <property type="nucleotide sequence ID" value="NC_019791.1"/>
</dbReference>
<dbReference type="GO" id="GO:0008295">
    <property type="term" value="P:spermidine biosynthetic process"/>
    <property type="evidence" value="ECO:0007669"/>
    <property type="project" value="UniProtKB-UniRule"/>
</dbReference>
<keyword evidence="8" id="KW-0949">S-adenosyl-L-methionine</keyword>
<keyword evidence="6 8" id="KW-0704">Schiff base</keyword>
<keyword evidence="5 8" id="KW-0456">Lyase</keyword>
<dbReference type="AlphaFoldDB" id="L0A8Y4"/>
<proteinExistence type="inferred from homology"/>
<dbReference type="GO" id="GO:0004014">
    <property type="term" value="F:adenosylmethionine decarboxylase activity"/>
    <property type="evidence" value="ECO:0007669"/>
    <property type="project" value="UniProtKB-UniRule"/>
</dbReference>
<keyword evidence="7 8" id="KW-0670">Pyruvate</keyword>
<feature type="chain" id="PRO_5023551082" description="S-adenosylmethionine decarboxylase alpha chain" evidence="8">
    <location>
        <begin position="77"/>
        <end position="129"/>
    </location>
</feature>
<dbReference type="SUPFAM" id="SSF56276">
    <property type="entry name" value="S-adenosylmethionine decarboxylase"/>
    <property type="match status" value="1"/>
</dbReference>
<evidence type="ECO:0000256" key="7">
    <source>
        <dbReference type="ARBA" id="ARBA00023317"/>
    </source>
</evidence>
<dbReference type="EC" id="4.1.1.50" evidence="8"/>
<dbReference type="GeneID" id="14211822"/>
<dbReference type="OrthoDB" id="114016at2157"/>
<keyword evidence="3 8" id="KW-0620">Polyamine biosynthesis</keyword>
<organism evidence="9 10">
    <name type="scientific">Caldisphaera lagunensis (strain DSM 15908 / JCM 11604 / ANMR 0165 / IC-154)</name>
    <dbReference type="NCBI Taxonomy" id="1056495"/>
    <lineage>
        <taxon>Archaea</taxon>
        <taxon>Thermoproteota</taxon>
        <taxon>Thermoprotei</taxon>
        <taxon>Acidilobales</taxon>
        <taxon>Caldisphaeraceae</taxon>
        <taxon>Caldisphaera</taxon>
    </lineage>
</organism>
<keyword evidence="10" id="KW-1185">Reference proteome</keyword>
<dbReference type="KEGG" id="clg:Calag_0562"/>
<dbReference type="FunCoup" id="L0A8Y4">
    <property type="interactions" value="20"/>
</dbReference>
<dbReference type="NCBIfam" id="TIGR03330">
    <property type="entry name" value="SAM_DCase_Bsu"/>
    <property type="match status" value="1"/>
</dbReference>
<dbReference type="STRING" id="1056495.Calag_0562"/>
<keyword evidence="4 8" id="KW-0865">Zymogen</keyword>
<dbReference type="HOGENOM" id="CLU_125470_2_1_2"/>
<feature type="site" description="Cleavage (non-hydrolytic); by autolysis" evidence="8">
    <location>
        <begin position="76"/>
        <end position="77"/>
    </location>
</feature>
<evidence type="ECO:0000313" key="10">
    <source>
        <dbReference type="Proteomes" id="UP000010469"/>
    </source>
</evidence>
<dbReference type="PANTHER" id="PTHR33866">
    <property type="entry name" value="S-ADENOSYLMETHIONINE DECARBOXYLASE PROENZYME"/>
    <property type="match status" value="1"/>
</dbReference>
<protein>
    <recommendedName>
        <fullName evidence="8">S-adenosylmethionine decarboxylase proenzyme</fullName>
        <shortName evidence="8">AdoMetDC</shortName>
        <shortName evidence="8">SAMDC</shortName>
        <ecNumber evidence="8">4.1.1.50</ecNumber>
    </recommendedName>
    <component>
        <recommendedName>
            <fullName evidence="8">S-adenosylmethionine decarboxylase beta chain</fullName>
        </recommendedName>
    </component>
    <component>
        <recommendedName>
            <fullName evidence="8">S-adenosylmethionine decarboxylase alpha chain</fullName>
        </recommendedName>
    </component>
</protein>